<dbReference type="AlphaFoldDB" id="A0A8J3LRZ2"/>
<accession>A0A8J3LRZ2</accession>
<proteinExistence type="predicted"/>
<protein>
    <submittedName>
        <fullName evidence="1">Uncharacterized protein</fullName>
    </submittedName>
</protein>
<name>A0A8J3LRZ2_9ACTN</name>
<evidence type="ECO:0000313" key="2">
    <source>
        <dbReference type="Proteomes" id="UP000653674"/>
    </source>
</evidence>
<organism evidence="1 2">
    <name type="scientific">Planosporangium flavigriseum</name>
    <dbReference type="NCBI Taxonomy" id="373681"/>
    <lineage>
        <taxon>Bacteria</taxon>
        <taxon>Bacillati</taxon>
        <taxon>Actinomycetota</taxon>
        <taxon>Actinomycetes</taxon>
        <taxon>Micromonosporales</taxon>
        <taxon>Micromonosporaceae</taxon>
        <taxon>Planosporangium</taxon>
    </lineage>
</organism>
<evidence type="ECO:0000313" key="1">
    <source>
        <dbReference type="EMBL" id="GIG76544.1"/>
    </source>
</evidence>
<dbReference type="RefSeq" id="WP_203981616.1">
    <property type="nucleotide sequence ID" value="NZ_BAAAQJ010000006.1"/>
</dbReference>
<comment type="caution">
    <text evidence="1">The sequence shown here is derived from an EMBL/GenBank/DDBJ whole genome shotgun (WGS) entry which is preliminary data.</text>
</comment>
<reference evidence="1" key="1">
    <citation type="submission" date="2021-01" db="EMBL/GenBank/DDBJ databases">
        <title>Whole genome shotgun sequence of Planosporangium flavigriseum NBRC 105377.</title>
        <authorList>
            <person name="Komaki H."/>
            <person name="Tamura T."/>
        </authorList>
    </citation>
    <scope>NUCLEOTIDE SEQUENCE</scope>
    <source>
        <strain evidence="1">NBRC 105377</strain>
    </source>
</reference>
<dbReference type="EMBL" id="BONU01000061">
    <property type="protein sequence ID" value="GIG76544.1"/>
    <property type="molecule type" value="Genomic_DNA"/>
</dbReference>
<gene>
    <name evidence="1" type="ORF">Pfl04_49480</name>
</gene>
<dbReference type="Proteomes" id="UP000653674">
    <property type="component" value="Unassembled WGS sequence"/>
</dbReference>
<keyword evidence="2" id="KW-1185">Reference proteome</keyword>
<sequence>MRHTGAEHRSHPGRGDRGILADVLSLTMNDAAVQALGLLTVPQAAHPPGGLAPDLEAVAARGITRRGDVLVWADSVGNAEGAPSIFRDLTGWECSDSSFHLEDCVPVPVAVVDDAPVIAEEDQRTLLRHGLAFALMFSRLVYDLEQPSAVRCIIGVNDTNGTFRFHQIRNGESWHYPDLERYRDKMIVVDIKPSSPGPLPE</sequence>